<dbReference type="GO" id="GO:0008541">
    <property type="term" value="C:proteasome regulatory particle, lid subcomplex"/>
    <property type="evidence" value="ECO:0007669"/>
    <property type="project" value="TreeGrafter"/>
</dbReference>
<dbReference type="PANTHER" id="PTHR12387">
    <property type="entry name" value="26S PROTEASOME NON-ATPASE REGULATORY SUBUNIT 8"/>
    <property type="match status" value="1"/>
</dbReference>
<proteinExistence type="inferred from homology"/>
<sequence>MSKLAEGEQLFASFRASAEKGDIQKAKSLLTQLKILMTTFDSLPPMGAEGPNAARERTLARDVMEVAVFLSAREGDSDAFQRHMAQLKPLCMDFVSQLPPSPNQSAVLGLNLLFLLVENRLAEFHSELELMGDAERASECVMFPVRLEQFLMVGSYDQVLAARDHVPHEYYKYFLESLLGTVRDGIAECSEAAYSELSIAEAQKMLRMDQRSELEAFVADKYPEWELTADKIIFKAPEACKKSAEIPSMRLIAECLSYATELERIV</sequence>
<dbReference type="Gene3D" id="1.25.40.990">
    <property type="match status" value="1"/>
</dbReference>
<dbReference type="InParanoid" id="D8LSK6"/>
<dbReference type="eggNOG" id="KOG3151">
    <property type="taxonomic scope" value="Eukaryota"/>
</dbReference>
<dbReference type="EMBL" id="FN649760">
    <property type="protein sequence ID" value="CBN77843.1"/>
    <property type="molecule type" value="Genomic_DNA"/>
</dbReference>
<comment type="similarity">
    <text evidence="1">Belongs to the proteasome subunit S14 family.</text>
</comment>
<protein>
    <recommendedName>
        <fullName evidence="3">CSN8/PSMD8/EIF3K domain-containing protein</fullName>
    </recommendedName>
</protein>
<name>D8LSK6_ECTSI</name>
<evidence type="ECO:0000256" key="1">
    <source>
        <dbReference type="ARBA" id="ARBA00009627"/>
    </source>
</evidence>
<reference evidence="4 5" key="1">
    <citation type="journal article" date="2010" name="Nature">
        <title>The Ectocarpus genome and the independent evolution of multicellularity in brown algae.</title>
        <authorList>
            <person name="Cock J.M."/>
            <person name="Sterck L."/>
            <person name="Rouze P."/>
            <person name="Scornet D."/>
            <person name="Allen A.E."/>
            <person name="Amoutzias G."/>
            <person name="Anthouard V."/>
            <person name="Artiguenave F."/>
            <person name="Aury J.M."/>
            <person name="Badger J.H."/>
            <person name="Beszteri B."/>
            <person name="Billiau K."/>
            <person name="Bonnet E."/>
            <person name="Bothwell J.H."/>
            <person name="Bowler C."/>
            <person name="Boyen C."/>
            <person name="Brownlee C."/>
            <person name="Carrano C.J."/>
            <person name="Charrier B."/>
            <person name="Cho G.Y."/>
            <person name="Coelho S.M."/>
            <person name="Collen J."/>
            <person name="Corre E."/>
            <person name="Da Silva C."/>
            <person name="Delage L."/>
            <person name="Delaroque N."/>
            <person name="Dittami S.M."/>
            <person name="Doulbeau S."/>
            <person name="Elias M."/>
            <person name="Farnham G."/>
            <person name="Gachon C.M."/>
            <person name="Gschloessl B."/>
            <person name="Heesch S."/>
            <person name="Jabbari K."/>
            <person name="Jubin C."/>
            <person name="Kawai H."/>
            <person name="Kimura K."/>
            <person name="Kloareg B."/>
            <person name="Kupper F.C."/>
            <person name="Lang D."/>
            <person name="Le Bail A."/>
            <person name="Leblanc C."/>
            <person name="Lerouge P."/>
            <person name="Lohr M."/>
            <person name="Lopez P.J."/>
            <person name="Martens C."/>
            <person name="Maumus F."/>
            <person name="Michel G."/>
            <person name="Miranda-Saavedra D."/>
            <person name="Morales J."/>
            <person name="Moreau H."/>
            <person name="Motomura T."/>
            <person name="Nagasato C."/>
            <person name="Napoli C.A."/>
            <person name="Nelson D.R."/>
            <person name="Nyvall-Collen P."/>
            <person name="Peters A.F."/>
            <person name="Pommier C."/>
            <person name="Potin P."/>
            <person name="Poulain J."/>
            <person name="Quesneville H."/>
            <person name="Read B."/>
            <person name="Rensing S.A."/>
            <person name="Ritter A."/>
            <person name="Rousvoal S."/>
            <person name="Samanta M."/>
            <person name="Samson G."/>
            <person name="Schroeder D.C."/>
            <person name="Segurens B."/>
            <person name="Strittmatter M."/>
            <person name="Tonon T."/>
            <person name="Tregear J.W."/>
            <person name="Valentin K."/>
            <person name="von Dassow P."/>
            <person name="Yamagishi T."/>
            <person name="Van de Peer Y."/>
            <person name="Wincker P."/>
        </authorList>
    </citation>
    <scope>NUCLEOTIDE SEQUENCE [LARGE SCALE GENOMIC DNA]</scope>
    <source>
        <strain evidence="5">Ec32 / CCAP1310/4</strain>
    </source>
</reference>
<organism evidence="4 5">
    <name type="scientific">Ectocarpus siliculosus</name>
    <name type="common">Brown alga</name>
    <name type="synonym">Conferva siliculosa</name>
    <dbReference type="NCBI Taxonomy" id="2880"/>
    <lineage>
        <taxon>Eukaryota</taxon>
        <taxon>Sar</taxon>
        <taxon>Stramenopiles</taxon>
        <taxon>Ochrophyta</taxon>
        <taxon>PX clade</taxon>
        <taxon>Phaeophyceae</taxon>
        <taxon>Ectocarpales</taxon>
        <taxon>Ectocarpaceae</taxon>
        <taxon>Ectocarpus</taxon>
    </lineage>
</organism>
<dbReference type="GO" id="GO:0005634">
    <property type="term" value="C:nucleus"/>
    <property type="evidence" value="ECO:0007669"/>
    <property type="project" value="TreeGrafter"/>
</dbReference>
<dbReference type="STRING" id="2880.D8LSK6"/>
<evidence type="ECO:0000256" key="2">
    <source>
        <dbReference type="ARBA" id="ARBA00022942"/>
    </source>
</evidence>
<dbReference type="AlphaFoldDB" id="D8LSK6"/>
<evidence type="ECO:0000259" key="3">
    <source>
        <dbReference type="Pfam" id="PF10075"/>
    </source>
</evidence>
<dbReference type="InterPro" id="IPR006746">
    <property type="entry name" value="26S_Psome_Rpn12"/>
</dbReference>
<dbReference type="GO" id="GO:0043161">
    <property type="term" value="P:proteasome-mediated ubiquitin-dependent protein catabolic process"/>
    <property type="evidence" value="ECO:0007669"/>
    <property type="project" value="TreeGrafter"/>
</dbReference>
<dbReference type="PANTHER" id="PTHR12387:SF0">
    <property type="entry name" value="26S PROTEASOME NON-ATPASE REGULATORY SUBUNIT 8"/>
    <property type="match status" value="1"/>
</dbReference>
<accession>D8LSK6</accession>
<dbReference type="GO" id="GO:0005829">
    <property type="term" value="C:cytosol"/>
    <property type="evidence" value="ECO:0007669"/>
    <property type="project" value="TreeGrafter"/>
</dbReference>
<feature type="domain" description="CSN8/PSMD8/EIF3K" evidence="3">
    <location>
        <begin position="103"/>
        <end position="238"/>
    </location>
</feature>
<dbReference type="FunFam" id="1.25.40.990:FF:000001">
    <property type="entry name" value="26S proteasome non-ATPase regulatory subunit"/>
    <property type="match status" value="1"/>
</dbReference>
<evidence type="ECO:0000313" key="4">
    <source>
        <dbReference type="EMBL" id="CBN77843.1"/>
    </source>
</evidence>
<gene>
    <name evidence="4" type="ORF">Esi_0074_0060</name>
</gene>
<evidence type="ECO:0000313" key="5">
    <source>
        <dbReference type="Proteomes" id="UP000002630"/>
    </source>
</evidence>
<dbReference type="Pfam" id="PF10075">
    <property type="entry name" value="CSN8_PSD8_EIF3K"/>
    <property type="match status" value="1"/>
</dbReference>
<dbReference type="InterPro" id="IPR033464">
    <property type="entry name" value="CSN8_PSD8_EIF3K"/>
</dbReference>
<keyword evidence="5" id="KW-1185">Reference proteome</keyword>
<dbReference type="OrthoDB" id="8775810at2759"/>
<dbReference type="FunCoup" id="D8LSK6">
    <property type="interactions" value="568"/>
</dbReference>
<keyword evidence="2" id="KW-0647">Proteasome</keyword>
<dbReference type="Proteomes" id="UP000002630">
    <property type="component" value="Unassembled WGS sequence"/>
</dbReference>